<evidence type="ECO:0000256" key="1">
    <source>
        <dbReference type="ARBA" id="ARBA00022741"/>
    </source>
</evidence>
<evidence type="ECO:0000259" key="3">
    <source>
        <dbReference type="Pfam" id="PF06414"/>
    </source>
</evidence>
<dbReference type="InterPro" id="IPR002495">
    <property type="entry name" value="Glyco_trans_8"/>
</dbReference>
<name>A0A481YV15_9VIRU</name>
<dbReference type="Gene3D" id="3.90.550.10">
    <property type="entry name" value="Spore Coat Polysaccharide Biosynthesis Protein SpsA, Chain A"/>
    <property type="match status" value="1"/>
</dbReference>
<proteinExistence type="predicted"/>
<dbReference type="PANTHER" id="PTHR11183">
    <property type="entry name" value="GLYCOGENIN SUBFAMILY MEMBER"/>
    <property type="match status" value="1"/>
</dbReference>
<keyword evidence="2" id="KW-0067">ATP-binding</keyword>
<organism evidence="4">
    <name type="scientific">Marseillevirus LCMAC103</name>
    <dbReference type="NCBI Taxonomy" id="2506604"/>
    <lineage>
        <taxon>Viruses</taxon>
        <taxon>Varidnaviria</taxon>
        <taxon>Bamfordvirae</taxon>
        <taxon>Nucleocytoviricota</taxon>
        <taxon>Megaviricetes</taxon>
        <taxon>Pimascovirales</taxon>
        <taxon>Pimascovirales incertae sedis</taxon>
        <taxon>Marseilleviridae</taxon>
    </lineage>
</organism>
<keyword evidence="1" id="KW-0547">Nucleotide-binding</keyword>
<accession>A0A481YV15</accession>
<feature type="domain" description="Zeta toxin" evidence="3">
    <location>
        <begin position="7"/>
        <end position="189"/>
    </location>
</feature>
<dbReference type="InterPro" id="IPR027417">
    <property type="entry name" value="P-loop_NTPase"/>
</dbReference>
<dbReference type="InterPro" id="IPR029044">
    <property type="entry name" value="Nucleotide-diphossugar_trans"/>
</dbReference>
<evidence type="ECO:0000256" key="2">
    <source>
        <dbReference type="ARBA" id="ARBA00022840"/>
    </source>
</evidence>
<dbReference type="Pfam" id="PF06414">
    <property type="entry name" value="Zeta_toxin"/>
    <property type="match status" value="1"/>
</dbReference>
<dbReference type="GO" id="GO:0005524">
    <property type="term" value="F:ATP binding"/>
    <property type="evidence" value="ECO:0007669"/>
    <property type="project" value="UniProtKB-KW"/>
</dbReference>
<gene>
    <name evidence="4" type="ORF">LCMAC103_03460</name>
</gene>
<protein>
    <recommendedName>
        <fullName evidence="3">Zeta toxin domain-containing protein</fullName>
    </recommendedName>
</protein>
<evidence type="ECO:0000313" key="4">
    <source>
        <dbReference type="EMBL" id="QBK87002.1"/>
    </source>
</evidence>
<dbReference type="GO" id="GO:0016757">
    <property type="term" value="F:glycosyltransferase activity"/>
    <property type="evidence" value="ECO:0007669"/>
    <property type="project" value="InterPro"/>
</dbReference>
<sequence>MSESKTQAPFLGILLAPFGSGKSTHHKFFTRRVASWSEQNATFLCIDNFVFAHSAYREALVRVKAGTDNANVLHTVARSVDKTARRRHDKELDALLAARTPLVIEEPARTEQWSAWFAENTLARARRGGYRVALLYLAVAPDAAYHRCRERRAHPVIARPEFDRCCRASLAAFADLAGRADIVEIYTNNEFRSRDRHTAKPTLVCSSQAGWINGWSRKLLAEVVQPATRAADDHFRAAVNTTLAKKAGIAAHRFAGRGCWITLVMRGDRYVDGALALGQSLRRAGTRFDTLCMVADRVSDGARARLARVFTRVSSVPNISHAARRLPGQKQHVRYDDFFVSHAFTKWNCLGFTEYDKVAFVDADVVFQATAEKLDRLFDLPTPAGTFSNPWCSTPKGSVYSRLVHGAPVSSAEIRRALSRRTGYVAFGSLILLQPDAGALATMYRILASAETYAQTLKTTSGTDELLLAELYLELGQDWTHVDPRYHLIPWKEYGRLGKVRLEDAWGIHYFGAEKPWEMARGAWPDLAIWWAVWDTLPADVKAPE</sequence>
<reference evidence="4" key="1">
    <citation type="journal article" date="2019" name="MBio">
        <title>Virus Genomes from Deep Sea Sediments Expand the Ocean Megavirome and Support Independent Origins of Viral Gigantism.</title>
        <authorList>
            <person name="Backstrom D."/>
            <person name="Yutin N."/>
            <person name="Jorgensen S.L."/>
            <person name="Dharamshi J."/>
            <person name="Homa F."/>
            <person name="Zaremba-Niedwiedzka K."/>
            <person name="Spang A."/>
            <person name="Wolf Y.I."/>
            <person name="Koonin E.V."/>
            <person name="Ettema T.J."/>
        </authorList>
    </citation>
    <scope>NUCLEOTIDE SEQUENCE</scope>
</reference>
<dbReference type="GO" id="GO:0016301">
    <property type="term" value="F:kinase activity"/>
    <property type="evidence" value="ECO:0007669"/>
    <property type="project" value="InterPro"/>
</dbReference>
<dbReference type="Pfam" id="PF01501">
    <property type="entry name" value="Glyco_transf_8"/>
    <property type="match status" value="1"/>
</dbReference>
<dbReference type="SUPFAM" id="SSF52540">
    <property type="entry name" value="P-loop containing nucleoside triphosphate hydrolases"/>
    <property type="match status" value="1"/>
</dbReference>
<dbReference type="SUPFAM" id="SSF53448">
    <property type="entry name" value="Nucleotide-diphospho-sugar transferases"/>
    <property type="match status" value="1"/>
</dbReference>
<dbReference type="InterPro" id="IPR050587">
    <property type="entry name" value="GNT1/Glycosyltrans_8"/>
</dbReference>
<dbReference type="Gene3D" id="3.40.50.300">
    <property type="entry name" value="P-loop containing nucleotide triphosphate hydrolases"/>
    <property type="match status" value="1"/>
</dbReference>
<dbReference type="InterPro" id="IPR010488">
    <property type="entry name" value="Zeta_toxin_domain"/>
</dbReference>
<dbReference type="EMBL" id="MK500340">
    <property type="protein sequence ID" value="QBK87002.1"/>
    <property type="molecule type" value="Genomic_DNA"/>
</dbReference>